<organism evidence="1 2">
    <name type="scientific">Austropuccinia psidii MF-1</name>
    <dbReference type="NCBI Taxonomy" id="1389203"/>
    <lineage>
        <taxon>Eukaryota</taxon>
        <taxon>Fungi</taxon>
        <taxon>Dikarya</taxon>
        <taxon>Basidiomycota</taxon>
        <taxon>Pucciniomycotina</taxon>
        <taxon>Pucciniomycetes</taxon>
        <taxon>Pucciniales</taxon>
        <taxon>Sphaerophragmiaceae</taxon>
        <taxon>Austropuccinia</taxon>
    </lineage>
</organism>
<dbReference type="Proteomes" id="UP000765509">
    <property type="component" value="Unassembled WGS sequence"/>
</dbReference>
<proteinExistence type="predicted"/>
<keyword evidence="2" id="KW-1185">Reference proteome</keyword>
<protein>
    <submittedName>
        <fullName evidence="1">Uncharacterized protein</fullName>
    </submittedName>
</protein>
<sequence>MPKDDANKNLFKHTQDAQKFPVSPTKGMAYIDGTATIMIVCIDNAQHPLIIDSGAHCSIVARTYLDAHFNIGKYNSCQPRQGTSKVHQGQ</sequence>
<comment type="caution">
    <text evidence="1">The sequence shown here is derived from an EMBL/GenBank/DDBJ whole genome shotgun (WGS) entry which is preliminary data.</text>
</comment>
<accession>A0A9Q3EZY9</accession>
<gene>
    <name evidence="1" type="ORF">O181_068772</name>
</gene>
<evidence type="ECO:0000313" key="1">
    <source>
        <dbReference type="EMBL" id="MBW0529057.1"/>
    </source>
</evidence>
<evidence type="ECO:0000313" key="2">
    <source>
        <dbReference type="Proteomes" id="UP000765509"/>
    </source>
</evidence>
<reference evidence="1" key="1">
    <citation type="submission" date="2021-03" db="EMBL/GenBank/DDBJ databases">
        <title>Draft genome sequence of rust myrtle Austropuccinia psidii MF-1, a brazilian biotype.</title>
        <authorList>
            <person name="Quecine M.C."/>
            <person name="Pachon D.M.R."/>
            <person name="Bonatelli M.L."/>
            <person name="Correr F.H."/>
            <person name="Franceschini L.M."/>
            <person name="Leite T.F."/>
            <person name="Margarido G.R.A."/>
            <person name="Almeida C.A."/>
            <person name="Ferrarezi J.A."/>
            <person name="Labate C.A."/>
        </authorList>
    </citation>
    <scope>NUCLEOTIDE SEQUENCE</scope>
    <source>
        <strain evidence="1">MF-1</strain>
    </source>
</reference>
<dbReference type="AlphaFoldDB" id="A0A9Q3EZY9"/>
<dbReference type="EMBL" id="AVOT02034830">
    <property type="protein sequence ID" value="MBW0529057.1"/>
    <property type="molecule type" value="Genomic_DNA"/>
</dbReference>
<name>A0A9Q3EZY9_9BASI</name>